<dbReference type="HAMAP" id="MF_00373">
    <property type="entry name" value="Ribosomal_bL28"/>
    <property type="match status" value="1"/>
</dbReference>
<keyword evidence="2" id="KW-0689">Ribosomal protein</keyword>
<feature type="compositionally biased region" description="Basic and acidic residues" evidence="4">
    <location>
        <begin position="128"/>
        <end position="152"/>
    </location>
</feature>
<dbReference type="PANTHER" id="PTHR13528">
    <property type="entry name" value="39S RIBOSOMAL PROTEIN L28, MITOCHONDRIAL"/>
    <property type="match status" value="1"/>
</dbReference>
<organism evidence="5 6">
    <name type="scientific">Hohenbuehelia grisea</name>
    <dbReference type="NCBI Taxonomy" id="104357"/>
    <lineage>
        <taxon>Eukaryota</taxon>
        <taxon>Fungi</taxon>
        <taxon>Dikarya</taxon>
        <taxon>Basidiomycota</taxon>
        <taxon>Agaricomycotina</taxon>
        <taxon>Agaricomycetes</taxon>
        <taxon>Agaricomycetidae</taxon>
        <taxon>Agaricales</taxon>
        <taxon>Pleurotineae</taxon>
        <taxon>Pleurotaceae</taxon>
        <taxon>Hohenbuehelia</taxon>
    </lineage>
</organism>
<dbReference type="Proteomes" id="UP001556367">
    <property type="component" value="Unassembled WGS sequence"/>
</dbReference>
<evidence type="ECO:0008006" key="7">
    <source>
        <dbReference type="Google" id="ProtNLM"/>
    </source>
</evidence>
<evidence type="ECO:0000256" key="3">
    <source>
        <dbReference type="ARBA" id="ARBA00023274"/>
    </source>
</evidence>
<evidence type="ECO:0000313" key="5">
    <source>
        <dbReference type="EMBL" id="KAL0945894.1"/>
    </source>
</evidence>
<evidence type="ECO:0000256" key="2">
    <source>
        <dbReference type="ARBA" id="ARBA00022980"/>
    </source>
</evidence>
<comment type="caution">
    <text evidence="5">The sequence shown here is derived from an EMBL/GenBank/DDBJ whole genome shotgun (WGS) entry which is preliminary data.</text>
</comment>
<dbReference type="Pfam" id="PF00830">
    <property type="entry name" value="Ribosomal_L28"/>
    <property type="match status" value="1"/>
</dbReference>
<sequence>MFPTKALLDAAVSTLKRAQQGLFQGRAKQYGNNVPFSKRKTRRTWMPNIQQKNLYSETLESSIRIKITTRAYKTIKKFGGIDNYVMNTKPELLGWQGMRIRLLVQDVLNEQQRRYVIAAPGWGPPDTPRPKKEDRRLRHPDKDANEPIRTLESETESSTSDVEAAQEQAPTSEVSPESTPETSNSADTATLHTTLSFKFDSSEPSSSPSPKVSSSPPAEPKVSKKHPIVLGNERTKELRLALQRAQHVRKTQSEFDLSIYGRNGTRPTLEDARKIREEAGKLLGTGKAADWATTLRYIENKRLQQCRTLGLTPSPDW</sequence>
<dbReference type="InterPro" id="IPR026569">
    <property type="entry name" value="Ribosomal_bL28"/>
</dbReference>
<proteinExistence type="inferred from homology"/>
<gene>
    <name evidence="5" type="ORF">HGRIS_012179</name>
</gene>
<feature type="compositionally biased region" description="Low complexity" evidence="4">
    <location>
        <begin position="170"/>
        <end position="185"/>
    </location>
</feature>
<reference evidence="6" key="1">
    <citation type="submission" date="2024-06" db="EMBL/GenBank/DDBJ databases">
        <title>Multi-omics analyses provide insights into the biosynthesis of the anticancer antibiotic pleurotin in Hohenbuehelia grisea.</title>
        <authorList>
            <person name="Weaver J.A."/>
            <person name="Alberti F."/>
        </authorList>
    </citation>
    <scope>NUCLEOTIDE SEQUENCE [LARGE SCALE GENOMIC DNA]</scope>
    <source>
        <strain evidence="6">T-177</strain>
    </source>
</reference>
<evidence type="ECO:0000256" key="4">
    <source>
        <dbReference type="SAM" id="MobiDB-lite"/>
    </source>
</evidence>
<feature type="compositionally biased region" description="Polar residues" evidence="4">
    <location>
        <begin position="186"/>
        <end position="196"/>
    </location>
</feature>
<dbReference type="InterPro" id="IPR034704">
    <property type="entry name" value="Ribosomal_bL28/bL31-like_sf"/>
</dbReference>
<feature type="region of interest" description="Disordered" evidence="4">
    <location>
        <begin position="118"/>
        <end position="227"/>
    </location>
</feature>
<keyword evidence="6" id="KW-1185">Reference proteome</keyword>
<protein>
    <recommendedName>
        <fullName evidence="7">Mitochondrial ribosomal protein L28</fullName>
    </recommendedName>
</protein>
<dbReference type="PANTHER" id="PTHR13528:SF2">
    <property type="entry name" value="LARGE RIBOSOMAL SUBUNIT PROTEIN BL28M"/>
    <property type="match status" value="1"/>
</dbReference>
<dbReference type="Gene3D" id="2.30.170.40">
    <property type="entry name" value="Ribosomal protein L28/L24"/>
    <property type="match status" value="1"/>
</dbReference>
<dbReference type="SUPFAM" id="SSF143800">
    <property type="entry name" value="L28p-like"/>
    <property type="match status" value="1"/>
</dbReference>
<feature type="compositionally biased region" description="Low complexity" evidence="4">
    <location>
        <begin position="202"/>
        <end position="216"/>
    </location>
</feature>
<keyword evidence="3" id="KW-0687">Ribonucleoprotein</keyword>
<accession>A0ABR3IRJ7</accession>
<comment type="similarity">
    <text evidence="1">Belongs to the bacterial ribosomal protein bL28 family.</text>
</comment>
<dbReference type="EMBL" id="JASNQZ010000015">
    <property type="protein sequence ID" value="KAL0945894.1"/>
    <property type="molecule type" value="Genomic_DNA"/>
</dbReference>
<name>A0ABR3IRJ7_9AGAR</name>
<evidence type="ECO:0000256" key="1">
    <source>
        <dbReference type="ARBA" id="ARBA00008760"/>
    </source>
</evidence>
<evidence type="ECO:0000313" key="6">
    <source>
        <dbReference type="Proteomes" id="UP001556367"/>
    </source>
</evidence>
<dbReference type="InterPro" id="IPR037147">
    <property type="entry name" value="Ribosomal_bL28_sf"/>
</dbReference>